<name>A0AAN9MCR9_CANGL</name>
<gene>
    <name evidence="1" type="ORF">VNO77_09147</name>
</gene>
<keyword evidence="2" id="KW-1185">Reference proteome</keyword>
<organism evidence="1 2">
    <name type="scientific">Canavalia gladiata</name>
    <name type="common">Sword bean</name>
    <name type="synonym">Dolichos gladiatus</name>
    <dbReference type="NCBI Taxonomy" id="3824"/>
    <lineage>
        <taxon>Eukaryota</taxon>
        <taxon>Viridiplantae</taxon>
        <taxon>Streptophyta</taxon>
        <taxon>Embryophyta</taxon>
        <taxon>Tracheophyta</taxon>
        <taxon>Spermatophyta</taxon>
        <taxon>Magnoliopsida</taxon>
        <taxon>eudicotyledons</taxon>
        <taxon>Gunneridae</taxon>
        <taxon>Pentapetalae</taxon>
        <taxon>rosids</taxon>
        <taxon>fabids</taxon>
        <taxon>Fabales</taxon>
        <taxon>Fabaceae</taxon>
        <taxon>Papilionoideae</taxon>
        <taxon>50 kb inversion clade</taxon>
        <taxon>NPAAA clade</taxon>
        <taxon>indigoferoid/millettioid clade</taxon>
        <taxon>Phaseoleae</taxon>
        <taxon>Canavalia</taxon>
    </lineage>
</organism>
<evidence type="ECO:0000313" key="1">
    <source>
        <dbReference type="EMBL" id="KAK7350469.1"/>
    </source>
</evidence>
<dbReference type="EMBL" id="JAYMYQ010000002">
    <property type="protein sequence ID" value="KAK7350469.1"/>
    <property type="molecule type" value="Genomic_DNA"/>
</dbReference>
<protein>
    <submittedName>
        <fullName evidence="1">Uncharacterized protein</fullName>
    </submittedName>
</protein>
<dbReference type="Proteomes" id="UP001367508">
    <property type="component" value="Unassembled WGS sequence"/>
</dbReference>
<accession>A0AAN9MCR9</accession>
<sequence>MGKETSMKAKRFEDQMLRATEEIMSITIWVRVKRAPTRIITDAAETNAVKLKKAKRVSRREWEPCDVSKGWLSIVDNKNKGNVKVAKDVENLFNFSFRLFCMLQSPKEMVIGSLW</sequence>
<comment type="caution">
    <text evidence="1">The sequence shown here is derived from an EMBL/GenBank/DDBJ whole genome shotgun (WGS) entry which is preliminary data.</text>
</comment>
<dbReference type="AlphaFoldDB" id="A0AAN9MCR9"/>
<proteinExistence type="predicted"/>
<reference evidence="1 2" key="1">
    <citation type="submission" date="2024-01" db="EMBL/GenBank/DDBJ databases">
        <title>The genomes of 5 underutilized Papilionoideae crops provide insights into root nodulation and disease resistanc.</title>
        <authorList>
            <person name="Jiang F."/>
        </authorList>
    </citation>
    <scope>NUCLEOTIDE SEQUENCE [LARGE SCALE GENOMIC DNA]</scope>
    <source>
        <strain evidence="1">LVBAO_FW01</strain>
        <tissue evidence="1">Leaves</tissue>
    </source>
</reference>
<evidence type="ECO:0000313" key="2">
    <source>
        <dbReference type="Proteomes" id="UP001367508"/>
    </source>
</evidence>